<reference evidence="16" key="1">
    <citation type="submission" date="2018-07" db="EMBL/GenBank/DDBJ databases">
        <authorList>
            <person name="Kim H."/>
        </authorList>
    </citation>
    <scope>NUCLEOTIDE SEQUENCE [LARGE SCALE GENOMIC DNA]</scope>
    <source>
        <strain evidence="16">F02</strain>
    </source>
</reference>
<dbReference type="Gene3D" id="1.10.486.10">
    <property type="entry name" value="PCRA, domain 4"/>
    <property type="match status" value="1"/>
</dbReference>
<evidence type="ECO:0000256" key="10">
    <source>
        <dbReference type="ARBA" id="ARBA00048988"/>
    </source>
</evidence>
<keyword evidence="7 11" id="KW-0238">DNA-binding</keyword>
<evidence type="ECO:0000256" key="3">
    <source>
        <dbReference type="ARBA" id="ARBA00022741"/>
    </source>
</evidence>
<dbReference type="PANTHER" id="PTHR11070">
    <property type="entry name" value="UVRD / RECB / PCRA DNA HELICASE FAMILY MEMBER"/>
    <property type="match status" value="1"/>
</dbReference>
<evidence type="ECO:0000256" key="5">
    <source>
        <dbReference type="ARBA" id="ARBA00022806"/>
    </source>
</evidence>
<evidence type="ECO:0000313" key="15">
    <source>
        <dbReference type="EMBL" id="AXF86343.1"/>
    </source>
</evidence>
<evidence type="ECO:0000256" key="8">
    <source>
        <dbReference type="ARBA" id="ARBA00023235"/>
    </source>
</evidence>
<feature type="domain" description="UvrD-like helicase ATP-binding" evidence="13">
    <location>
        <begin position="14"/>
        <end position="293"/>
    </location>
</feature>
<name>A0A345DDA5_9BURK</name>
<dbReference type="PROSITE" id="PS51217">
    <property type="entry name" value="UVRD_HELICASE_CTER"/>
    <property type="match status" value="1"/>
</dbReference>
<evidence type="ECO:0000313" key="16">
    <source>
        <dbReference type="Proteomes" id="UP000252182"/>
    </source>
</evidence>
<keyword evidence="3 11" id="KW-0547">Nucleotide-binding</keyword>
<dbReference type="InterPro" id="IPR014016">
    <property type="entry name" value="UvrD-like_ATP-bd"/>
</dbReference>
<keyword evidence="4 11" id="KW-0378">Hydrolase</keyword>
<dbReference type="PROSITE" id="PS51198">
    <property type="entry name" value="UVRD_HELICASE_ATP_BIND"/>
    <property type="match status" value="1"/>
</dbReference>
<feature type="binding site" evidence="11">
    <location>
        <position position="291"/>
    </location>
    <ligand>
        <name>ATP</name>
        <dbReference type="ChEBI" id="CHEBI:30616"/>
    </ligand>
</feature>
<dbReference type="Gene3D" id="1.10.10.160">
    <property type="match status" value="1"/>
</dbReference>
<dbReference type="EC" id="5.6.2.4" evidence="11"/>
<evidence type="ECO:0000256" key="12">
    <source>
        <dbReference type="PROSITE-ProRule" id="PRU00560"/>
    </source>
</evidence>
<dbReference type="GO" id="GO:0043138">
    <property type="term" value="F:3'-5' DNA helicase activity"/>
    <property type="evidence" value="ECO:0007669"/>
    <property type="project" value="UniProtKB-UniRule"/>
</dbReference>
<dbReference type="KEGG" id="hyf:DTO96_102093"/>
<dbReference type="GO" id="GO:0005829">
    <property type="term" value="C:cytosol"/>
    <property type="evidence" value="ECO:0007669"/>
    <property type="project" value="TreeGrafter"/>
</dbReference>
<evidence type="ECO:0000256" key="1">
    <source>
        <dbReference type="ARBA" id="ARBA00009922"/>
    </source>
</evidence>
<evidence type="ECO:0000256" key="4">
    <source>
        <dbReference type="ARBA" id="ARBA00022801"/>
    </source>
</evidence>
<comment type="catalytic activity">
    <reaction evidence="9 11">
        <text>Couples ATP hydrolysis with the unwinding of duplex DNA by translocating in the 3'-5' direction.</text>
        <dbReference type="EC" id="5.6.2.4"/>
    </reaction>
</comment>
<dbReference type="GO" id="GO:0016887">
    <property type="term" value="F:ATP hydrolysis activity"/>
    <property type="evidence" value="ECO:0007669"/>
    <property type="project" value="RHEA"/>
</dbReference>
<dbReference type="EMBL" id="CP031124">
    <property type="protein sequence ID" value="AXF86343.1"/>
    <property type="molecule type" value="Genomic_DNA"/>
</dbReference>
<dbReference type="AlphaFoldDB" id="A0A345DDA5"/>
<keyword evidence="8 11" id="KW-0413">Isomerase</keyword>
<dbReference type="Pfam" id="PF13361">
    <property type="entry name" value="UvrD_C"/>
    <property type="match status" value="1"/>
</dbReference>
<keyword evidence="2 11" id="KW-0235">DNA replication</keyword>
<evidence type="ECO:0000256" key="2">
    <source>
        <dbReference type="ARBA" id="ARBA00022705"/>
    </source>
</evidence>
<comment type="similarity">
    <text evidence="1 11">Belongs to the helicase family. UvrD subfamily.</text>
</comment>
<dbReference type="InterPro" id="IPR000212">
    <property type="entry name" value="DNA_helicase_UvrD/REP"/>
</dbReference>
<dbReference type="PANTHER" id="PTHR11070:SF64">
    <property type="entry name" value="ATP-DEPENDENT DNA HELICASE REP"/>
    <property type="match status" value="1"/>
</dbReference>
<evidence type="ECO:0000259" key="14">
    <source>
        <dbReference type="PROSITE" id="PS51217"/>
    </source>
</evidence>
<feature type="binding site" evidence="12">
    <location>
        <begin position="35"/>
        <end position="42"/>
    </location>
    <ligand>
        <name>ATP</name>
        <dbReference type="ChEBI" id="CHEBI:30616"/>
    </ligand>
</feature>
<keyword evidence="16" id="KW-1185">Reference proteome</keyword>
<keyword evidence="6 11" id="KW-0067">ATP-binding</keyword>
<accession>A0A345DDA5</accession>
<sequence length="691" mass="79161">MTSHASTQKTTQKMKLNPQQQQAVDYLEGPCLVLAGAGSGKTGVITQKIAHLINDCGYEPRHIVAMTFTNKAAKEMQERVTKIMSSNSQVNLKGLTISTFHSFGVHFLRAEAKHLGLKEKFSILDQDDCFSILQELCATTDKALIKTMQSTISLWKNGQITPEQALTDAKDEQELQFARVYANYNGTIKAYQAVDFDDLIRLPVELLQSNEEVCNRWQAKIRYMLVDEYQDTNAVQYQLLRLLSGIRAMFTAVGDDDQAIYAWRGATLDNLKLLQTDYPRLKLIKLEQNYRSTERILNAANAVIAHNPKLFDKKLWSEYGEGDPIRVIPMANEDEEAESVVMRLQAHKISQNAQFSDYAILYRGNHQARVFEQALRKERVPYVLSGGQSFFERAEIRDIMAYFRLLNNINDDPAFIRAVTTPKRGIGAATLEHLGQYAGRRDTSLFEAVFETGFESISTPRQLGPLVEFVEFINTFEERAARDEAPEVLDDLIKAIGYETYLFDQFDERQAQNKWKNVVDFMAWMKRRAEDDNKKLSEVIQSMVLISMLDKGSQEENVVRLSTLHASKGLEYPHVFLVGVEEGLLPHMSRDDALEDPNRIEEERRLMYVGITRARKSLHITWCQKRRRGRDFENREASRFIKEMAHDKDAKRDNLKEVPQITPKQRIEMLKAMLAKQAGQQELPLKTPDAQ</sequence>
<dbReference type="InterPro" id="IPR013986">
    <property type="entry name" value="DExx_box_DNA_helicase_dom_sf"/>
</dbReference>
<dbReference type="InterPro" id="IPR027417">
    <property type="entry name" value="P-loop_NTPase"/>
</dbReference>
<dbReference type="GO" id="GO:0003697">
    <property type="term" value="F:single-stranded DNA binding"/>
    <property type="evidence" value="ECO:0007669"/>
    <property type="project" value="UniProtKB-UniRule"/>
</dbReference>
<dbReference type="InterPro" id="IPR005752">
    <property type="entry name" value="Helicase_Rep"/>
</dbReference>
<evidence type="ECO:0000256" key="11">
    <source>
        <dbReference type="HAMAP-Rule" id="MF_01920"/>
    </source>
</evidence>
<dbReference type="CDD" id="cd18807">
    <property type="entry name" value="SF1_C_UvrD"/>
    <property type="match status" value="1"/>
</dbReference>
<dbReference type="CDD" id="cd17932">
    <property type="entry name" value="DEXQc_UvrD"/>
    <property type="match status" value="1"/>
</dbReference>
<comment type="subunit">
    <text evidence="11">Homodimer.</text>
</comment>
<evidence type="ECO:0000256" key="7">
    <source>
        <dbReference type="ARBA" id="ARBA00023125"/>
    </source>
</evidence>
<dbReference type="InterPro" id="IPR014017">
    <property type="entry name" value="DNA_helicase_UvrD-like_C"/>
</dbReference>
<gene>
    <name evidence="11 15" type="primary">rep</name>
    <name evidence="15" type="ORF">DTO96_102093</name>
</gene>
<dbReference type="GO" id="GO:0006260">
    <property type="term" value="P:DNA replication"/>
    <property type="evidence" value="ECO:0007669"/>
    <property type="project" value="UniProtKB-UniRule"/>
</dbReference>
<comment type="catalytic activity">
    <reaction evidence="10 11">
        <text>ATP + H2O = ADP + phosphate + H(+)</text>
        <dbReference type="Rhea" id="RHEA:13065"/>
        <dbReference type="ChEBI" id="CHEBI:15377"/>
        <dbReference type="ChEBI" id="CHEBI:15378"/>
        <dbReference type="ChEBI" id="CHEBI:30616"/>
        <dbReference type="ChEBI" id="CHEBI:43474"/>
        <dbReference type="ChEBI" id="CHEBI:456216"/>
        <dbReference type="EC" id="5.6.2.4"/>
    </reaction>
</comment>
<dbReference type="GO" id="GO:0000725">
    <property type="term" value="P:recombinational repair"/>
    <property type="evidence" value="ECO:0007669"/>
    <property type="project" value="TreeGrafter"/>
</dbReference>
<feature type="domain" description="UvrD-like helicase C-terminal" evidence="14">
    <location>
        <begin position="294"/>
        <end position="569"/>
    </location>
</feature>
<dbReference type="SUPFAM" id="SSF52540">
    <property type="entry name" value="P-loop containing nucleoside triphosphate hydrolases"/>
    <property type="match status" value="1"/>
</dbReference>
<keyword evidence="5 11" id="KW-0347">Helicase</keyword>
<protein>
    <recommendedName>
        <fullName evidence="11">ATP-dependent DNA helicase Rep</fullName>
        <ecNumber evidence="11">5.6.2.4</ecNumber>
    </recommendedName>
    <alternativeName>
        <fullName evidence="11">DNA 3'-5' helicase Rep</fullName>
    </alternativeName>
</protein>
<evidence type="ECO:0000259" key="13">
    <source>
        <dbReference type="PROSITE" id="PS51198"/>
    </source>
</evidence>
<dbReference type="Proteomes" id="UP000252182">
    <property type="component" value="Chromosome"/>
</dbReference>
<comment type="function">
    <text evidence="11">Rep helicase is a single-stranded DNA-dependent ATPase involved in DNA replication; it can initiate unwinding at a nick in the DNA. It binds to the single-stranded DNA and acts in a progressive fashion along the DNA in the 3' to 5' direction.</text>
</comment>
<dbReference type="Gene3D" id="3.40.50.300">
    <property type="entry name" value="P-loop containing nucleotide triphosphate hydrolases"/>
    <property type="match status" value="2"/>
</dbReference>
<proteinExistence type="inferred from homology"/>
<dbReference type="GO" id="GO:0005524">
    <property type="term" value="F:ATP binding"/>
    <property type="evidence" value="ECO:0007669"/>
    <property type="project" value="UniProtKB-UniRule"/>
</dbReference>
<dbReference type="Pfam" id="PF00580">
    <property type="entry name" value="UvrD-helicase"/>
    <property type="match status" value="1"/>
</dbReference>
<evidence type="ECO:0000256" key="6">
    <source>
        <dbReference type="ARBA" id="ARBA00022840"/>
    </source>
</evidence>
<dbReference type="HAMAP" id="MF_01920">
    <property type="entry name" value="Helicase_Rep"/>
    <property type="match status" value="1"/>
</dbReference>
<organism evidence="15 16">
    <name type="scientific">Ephemeroptericola cinctiostellae</name>
    <dbReference type="NCBI Taxonomy" id="2268024"/>
    <lineage>
        <taxon>Bacteria</taxon>
        <taxon>Pseudomonadati</taxon>
        <taxon>Pseudomonadota</taxon>
        <taxon>Betaproteobacteria</taxon>
        <taxon>Burkholderiales</taxon>
        <taxon>Burkholderiaceae</taxon>
        <taxon>Ephemeroptericola</taxon>
    </lineage>
</organism>
<evidence type="ECO:0000256" key="9">
    <source>
        <dbReference type="ARBA" id="ARBA00034617"/>
    </source>
</evidence>